<protein>
    <submittedName>
        <fullName evidence="3">Uncharacterized protein</fullName>
    </submittedName>
</protein>
<gene>
    <name evidence="3" type="ORF">KIPB_012754</name>
</gene>
<keyword evidence="2" id="KW-0041">Annexin</keyword>
<evidence type="ECO:0000313" key="4">
    <source>
        <dbReference type="Proteomes" id="UP000265618"/>
    </source>
</evidence>
<evidence type="ECO:0000256" key="1">
    <source>
        <dbReference type="ARBA" id="ARBA00022737"/>
    </source>
</evidence>
<dbReference type="SUPFAM" id="SSF47874">
    <property type="entry name" value="Annexin"/>
    <property type="match status" value="1"/>
</dbReference>
<evidence type="ECO:0000256" key="2">
    <source>
        <dbReference type="ARBA" id="ARBA00023216"/>
    </source>
</evidence>
<dbReference type="GO" id="GO:0005544">
    <property type="term" value="F:calcium-dependent phospholipid binding"/>
    <property type="evidence" value="ECO:0007669"/>
    <property type="project" value="InterPro"/>
</dbReference>
<accession>A0A9K3D806</accession>
<dbReference type="PROSITE" id="PS51897">
    <property type="entry name" value="ANNEXIN_2"/>
    <property type="match status" value="1"/>
</dbReference>
<evidence type="ECO:0000313" key="3">
    <source>
        <dbReference type="EMBL" id="GIQ90095.1"/>
    </source>
</evidence>
<organism evidence="3 4">
    <name type="scientific">Kipferlia bialata</name>
    <dbReference type="NCBI Taxonomy" id="797122"/>
    <lineage>
        <taxon>Eukaryota</taxon>
        <taxon>Metamonada</taxon>
        <taxon>Carpediemonas-like organisms</taxon>
        <taxon>Kipferlia</taxon>
    </lineage>
</organism>
<comment type="caution">
    <text evidence="3">The sequence shown here is derived from an EMBL/GenBank/DDBJ whole genome shotgun (WGS) entry which is preliminary data.</text>
</comment>
<name>A0A9K3D806_9EUKA</name>
<dbReference type="AlphaFoldDB" id="A0A9K3D806"/>
<dbReference type="InterPro" id="IPR018502">
    <property type="entry name" value="Annexin_repeat"/>
</dbReference>
<proteinExistence type="predicted"/>
<dbReference type="InterPro" id="IPR037104">
    <property type="entry name" value="Annexin_sf"/>
</dbReference>
<dbReference type="OrthoDB" id="37886at2759"/>
<dbReference type="EMBL" id="BDIP01005758">
    <property type="protein sequence ID" value="GIQ90095.1"/>
    <property type="molecule type" value="Genomic_DNA"/>
</dbReference>
<dbReference type="Gene3D" id="1.10.220.10">
    <property type="entry name" value="Annexin"/>
    <property type="match status" value="1"/>
</dbReference>
<dbReference type="Pfam" id="PF00191">
    <property type="entry name" value="Annexin"/>
    <property type="match status" value="1"/>
</dbReference>
<keyword evidence="4" id="KW-1185">Reference proteome</keyword>
<sequence length="40" mass="4058">MQQTPQLLGAADALHNAISGAGTDDATLISTLATHTNPQI</sequence>
<dbReference type="GO" id="GO:0005509">
    <property type="term" value="F:calcium ion binding"/>
    <property type="evidence" value="ECO:0007669"/>
    <property type="project" value="InterPro"/>
</dbReference>
<keyword evidence="1" id="KW-0677">Repeat</keyword>
<reference evidence="3 4" key="1">
    <citation type="journal article" date="2018" name="PLoS ONE">
        <title>The draft genome of Kipferlia bialata reveals reductive genome evolution in fornicate parasites.</title>
        <authorList>
            <person name="Tanifuji G."/>
            <person name="Takabayashi S."/>
            <person name="Kume K."/>
            <person name="Takagi M."/>
            <person name="Nakayama T."/>
            <person name="Kamikawa R."/>
            <person name="Inagaki Y."/>
            <person name="Hashimoto T."/>
        </authorList>
    </citation>
    <scope>NUCLEOTIDE SEQUENCE [LARGE SCALE GENOMIC DNA]</scope>
    <source>
        <strain evidence="3">NY0173</strain>
    </source>
</reference>
<feature type="non-terminal residue" evidence="3">
    <location>
        <position position="1"/>
    </location>
</feature>
<dbReference type="Proteomes" id="UP000265618">
    <property type="component" value="Unassembled WGS sequence"/>
</dbReference>